<dbReference type="Proteomes" id="UP000823775">
    <property type="component" value="Unassembled WGS sequence"/>
</dbReference>
<evidence type="ECO:0000256" key="1">
    <source>
        <dbReference type="SAM" id="MobiDB-lite"/>
    </source>
</evidence>
<feature type="region of interest" description="Disordered" evidence="1">
    <location>
        <begin position="1"/>
        <end position="56"/>
    </location>
</feature>
<protein>
    <submittedName>
        <fullName evidence="2">Uncharacterized protein</fullName>
    </submittedName>
</protein>
<evidence type="ECO:0000313" key="3">
    <source>
        <dbReference type="Proteomes" id="UP000823775"/>
    </source>
</evidence>
<accession>A0ABS8Y986</accession>
<comment type="caution">
    <text evidence="2">The sequence shown here is derived from an EMBL/GenBank/DDBJ whole genome shotgun (WGS) entry which is preliminary data.</text>
</comment>
<feature type="non-terminal residue" evidence="2">
    <location>
        <position position="1"/>
    </location>
</feature>
<feature type="compositionally biased region" description="Basic and acidic residues" evidence="1">
    <location>
        <begin position="21"/>
        <end position="38"/>
    </location>
</feature>
<name>A0ABS8Y986_DATST</name>
<gene>
    <name evidence="2" type="ORF">HAX54_007958</name>
</gene>
<keyword evidence="3" id="KW-1185">Reference proteome</keyword>
<reference evidence="2 3" key="1">
    <citation type="journal article" date="2021" name="BMC Genomics">
        <title>Datura genome reveals duplications of psychoactive alkaloid biosynthetic genes and high mutation rate following tissue culture.</title>
        <authorList>
            <person name="Rajewski A."/>
            <person name="Carter-House D."/>
            <person name="Stajich J."/>
            <person name="Litt A."/>
        </authorList>
    </citation>
    <scope>NUCLEOTIDE SEQUENCE [LARGE SCALE GENOMIC DNA]</scope>
    <source>
        <strain evidence="2">AR-01</strain>
    </source>
</reference>
<feature type="non-terminal residue" evidence="2">
    <location>
        <position position="84"/>
    </location>
</feature>
<evidence type="ECO:0000313" key="2">
    <source>
        <dbReference type="EMBL" id="MCE5167517.1"/>
    </source>
</evidence>
<organism evidence="2 3">
    <name type="scientific">Datura stramonium</name>
    <name type="common">Jimsonweed</name>
    <name type="synonym">Common thornapple</name>
    <dbReference type="NCBI Taxonomy" id="4076"/>
    <lineage>
        <taxon>Eukaryota</taxon>
        <taxon>Viridiplantae</taxon>
        <taxon>Streptophyta</taxon>
        <taxon>Embryophyta</taxon>
        <taxon>Tracheophyta</taxon>
        <taxon>Spermatophyta</taxon>
        <taxon>Magnoliopsida</taxon>
        <taxon>eudicotyledons</taxon>
        <taxon>Gunneridae</taxon>
        <taxon>Pentapetalae</taxon>
        <taxon>asterids</taxon>
        <taxon>lamiids</taxon>
        <taxon>Solanales</taxon>
        <taxon>Solanaceae</taxon>
        <taxon>Solanoideae</taxon>
        <taxon>Datureae</taxon>
        <taxon>Datura</taxon>
    </lineage>
</organism>
<sequence>RMTQKGASPYADGSNVTQRRQSVDKTLSDQGRKYKERSTNMGIGLSPGSKQSDQLEQGNIFQILEELEPDYEMQIPRNTPRKNG</sequence>
<dbReference type="EMBL" id="JACEIK010140974">
    <property type="protein sequence ID" value="MCE5167517.1"/>
    <property type="molecule type" value="Genomic_DNA"/>
</dbReference>
<proteinExistence type="predicted"/>